<comment type="caution">
    <text evidence="1">The sequence shown here is derived from an EMBL/GenBank/DDBJ whole genome shotgun (WGS) entry which is preliminary data.</text>
</comment>
<organism evidence="1 2">
    <name type="scientific">Desulfomicrobium macestii</name>
    <dbReference type="NCBI Taxonomy" id="90731"/>
    <lineage>
        <taxon>Bacteria</taxon>
        <taxon>Pseudomonadati</taxon>
        <taxon>Thermodesulfobacteriota</taxon>
        <taxon>Desulfovibrionia</taxon>
        <taxon>Desulfovibrionales</taxon>
        <taxon>Desulfomicrobiaceae</taxon>
        <taxon>Desulfomicrobium</taxon>
    </lineage>
</organism>
<sequence>MLLSVEPIAAWNGRFAIAPEVLFDVQFWVFRRAINVQDFVFLEFIPAELR</sequence>
<keyword evidence="2" id="KW-1185">Reference proteome</keyword>
<evidence type="ECO:0000313" key="1">
    <source>
        <dbReference type="EMBL" id="MBE1424448.1"/>
    </source>
</evidence>
<protein>
    <submittedName>
        <fullName evidence="1">Uncharacterized protein</fullName>
    </submittedName>
</protein>
<gene>
    <name evidence="1" type="ORF">H4684_001080</name>
</gene>
<dbReference type="Proteomes" id="UP000639010">
    <property type="component" value="Unassembled WGS sequence"/>
</dbReference>
<proteinExistence type="predicted"/>
<evidence type="ECO:0000313" key="2">
    <source>
        <dbReference type="Proteomes" id="UP000639010"/>
    </source>
</evidence>
<accession>A0ABR9H170</accession>
<reference evidence="1 2" key="1">
    <citation type="submission" date="2020-10" db="EMBL/GenBank/DDBJ databases">
        <title>Genomic Encyclopedia of Type Strains, Phase IV (KMG-IV): sequencing the most valuable type-strain genomes for metagenomic binning, comparative biology and taxonomic classification.</title>
        <authorList>
            <person name="Goeker M."/>
        </authorList>
    </citation>
    <scope>NUCLEOTIDE SEQUENCE [LARGE SCALE GENOMIC DNA]</scope>
    <source>
        <strain evidence="1 2">DSM 4194</strain>
    </source>
</reference>
<dbReference type="EMBL" id="JADBGG010000006">
    <property type="protein sequence ID" value="MBE1424448.1"/>
    <property type="molecule type" value="Genomic_DNA"/>
</dbReference>
<dbReference type="RefSeq" id="WP_192623082.1">
    <property type="nucleotide sequence ID" value="NZ_JADBGG010000006.1"/>
</dbReference>
<name>A0ABR9H170_9BACT</name>